<reference evidence="1" key="1">
    <citation type="journal article" date="2020" name="G3 (Bethesda)">
        <title>High-Quality Assemblies for Three Invasive Social Wasps from the &lt;i&gt;Vespula&lt;/i&gt; Genus.</title>
        <authorList>
            <person name="Harrop T.W.R."/>
            <person name="Guhlin J."/>
            <person name="McLaughlin G.M."/>
            <person name="Permina E."/>
            <person name="Stockwell P."/>
            <person name="Gilligan J."/>
            <person name="Le Lec M.F."/>
            <person name="Gruber M.A.M."/>
            <person name="Quinn O."/>
            <person name="Lovegrove M."/>
            <person name="Duncan E.J."/>
            <person name="Remnant E.J."/>
            <person name="Van Eeckhoven J."/>
            <person name="Graham B."/>
            <person name="Knapp R.A."/>
            <person name="Langford K.W."/>
            <person name="Kronenberg Z."/>
            <person name="Press M.O."/>
            <person name="Eacker S.M."/>
            <person name="Wilson-Rankin E.E."/>
            <person name="Purcell J."/>
            <person name="Lester P.J."/>
            <person name="Dearden P.K."/>
        </authorList>
    </citation>
    <scope>NUCLEOTIDE SEQUENCE</scope>
    <source>
        <strain evidence="1">Volc-1</strain>
    </source>
</reference>
<proteinExistence type="predicted"/>
<dbReference type="Proteomes" id="UP000600918">
    <property type="component" value="Unassembled WGS sequence"/>
</dbReference>
<evidence type="ECO:0000313" key="2">
    <source>
        <dbReference type="Proteomes" id="UP000600918"/>
    </source>
</evidence>
<accession>A0A834PFA8</accession>
<protein>
    <submittedName>
        <fullName evidence="1">Uncharacterized protein</fullName>
    </submittedName>
</protein>
<dbReference type="AlphaFoldDB" id="A0A834PFA8"/>
<sequence length="135" mass="15436">MLDGHLDSQQFEMLSQSIDEAYQRNNRTAPAGSETISFITNVERNVLKRSAEFNKVSLYRREIGSLSFGKGIDGCIERQSPEEVVRANEWTSKSQLSKLFQLLHSRDKRGRCLKCQFTNDSPILRGFELSKFACI</sequence>
<keyword evidence="2" id="KW-1185">Reference proteome</keyword>
<dbReference type="EMBL" id="JACSDY010000001">
    <property type="protein sequence ID" value="KAF7438609.1"/>
    <property type="molecule type" value="Genomic_DNA"/>
</dbReference>
<organism evidence="1 2">
    <name type="scientific">Vespula pensylvanica</name>
    <name type="common">Western yellow jacket</name>
    <name type="synonym">Wasp</name>
    <dbReference type="NCBI Taxonomy" id="30213"/>
    <lineage>
        <taxon>Eukaryota</taxon>
        <taxon>Metazoa</taxon>
        <taxon>Ecdysozoa</taxon>
        <taxon>Arthropoda</taxon>
        <taxon>Hexapoda</taxon>
        <taxon>Insecta</taxon>
        <taxon>Pterygota</taxon>
        <taxon>Neoptera</taxon>
        <taxon>Endopterygota</taxon>
        <taxon>Hymenoptera</taxon>
        <taxon>Apocrita</taxon>
        <taxon>Aculeata</taxon>
        <taxon>Vespoidea</taxon>
        <taxon>Vespidae</taxon>
        <taxon>Vespinae</taxon>
        <taxon>Vespula</taxon>
    </lineage>
</organism>
<name>A0A834PFA8_VESPE</name>
<gene>
    <name evidence="1" type="ORF">H0235_001000</name>
</gene>
<comment type="caution">
    <text evidence="1">The sequence shown here is derived from an EMBL/GenBank/DDBJ whole genome shotgun (WGS) entry which is preliminary data.</text>
</comment>
<evidence type="ECO:0000313" key="1">
    <source>
        <dbReference type="EMBL" id="KAF7438609.1"/>
    </source>
</evidence>